<dbReference type="Gene3D" id="1.10.287.1490">
    <property type="match status" value="1"/>
</dbReference>
<organism evidence="4 5">
    <name type="scientific">Paramormyrops kingsleyae</name>
    <dbReference type="NCBI Taxonomy" id="1676925"/>
    <lineage>
        <taxon>Eukaryota</taxon>
        <taxon>Metazoa</taxon>
        <taxon>Chordata</taxon>
        <taxon>Craniata</taxon>
        <taxon>Vertebrata</taxon>
        <taxon>Euteleostomi</taxon>
        <taxon>Actinopterygii</taxon>
        <taxon>Neopterygii</taxon>
        <taxon>Teleostei</taxon>
        <taxon>Osteoglossocephala</taxon>
        <taxon>Osteoglossomorpha</taxon>
        <taxon>Osteoglossiformes</taxon>
        <taxon>Mormyridae</taxon>
        <taxon>Paramormyrops</taxon>
    </lineage>
</organism>
<evidence type="ECO:0000256" key="1">
    <source>
        <dbReference type="SAM" id="Coils"/>
    </source>
</evidence>
<protein>
    <recommendedName>
        <fullName evidence="3">FHA domain-containing protein</fullName>
    </recommendedName>
</protein>
<accession>A0A3B3SRL8</accession>
<name>A0A3B3SRL8_9TELE</name>
<evidence type="ECO:0000313" key="5">
    <source>
        <dbReference type="Proteomes" id="UP000261540"/>
    </source>
</evidence>
<sequence>MRGYLKTLGWLFKLQSKTTTVGKHKDSDLCLQNGGVEDQHAVIELNEPERCFVLRDLNSAHGTYVNNCHIHNAAVRLSPGDELHFGYGGPAFQLCVDSTLQSCPPVQKRIAWHAPMQVPPSVGTPSQFPLLQRQARASKTQGGATTAPRPPSRVRPASAGVRRVGLCQSMDHRASSLRPGSHPSVSDSGDLAGNTETLPNTQVLQNILQEKEERLLRLGDEVDRLAAFEAESQRKDTVIAGLRDEVFALQRQLLWADPEINTRLKGLEKDISDKKVQIEQLKGQMEELQKGSSDVFKQSLAERDMKISSQRGQLEKLKRDSNMSSGLVTRLQKDLSAREKEGLSLASEVDRLQQAIRQKDGQLGSVSSKNMKQQGELLAREKEVALLHKRVEDLEHKRAELQIALVQKDMEWDSLKGVLDKERQEQASLQAELEESRRQEQRALMELQQEQTRLERLRCQIIQATCSSPGASSPQDTVSDQQITEQISELIKEGEGLRTRVRELEEQLKTAHEEQDGRSKEAEVLRSTVEEVQTRLQKAPSAPALQEAIAALQGQHVPPGLAWVHDATLSMLGCQLRQMQNTTQALLQAGIEVSDYAEGIPGGIGVLGQRIQACEDEVRARQAELQACLKAHAQGREEQAREAEERMRALREELEQQGQQLLQDAVRTERDRVTQSLSAQLGHLQELQSQNVELTQAMETQQKEEAALRHQLDGLRVELESLGRAEAALKEQDRIREAELEAAIAEAEHKGAELERRHWQGQEEEYREQVRQHAHTIVAMEQQLEDVEKERDTLRGQLKAAEAELGDLKAVGQKNPEVLALEENLAVVREALSEAREEVGSQGDVIAALSRELAIASARMSDMTGELSEQQKVELEQHRTMVVDQRVQLSMLTQKLSQMSQLVERKGEELQKVREELRQCQEDLRVHVSTEKGLDTQPEQGNRPAEVNQPIAIVSAEAYLTPSS</sequence>
<keyword evidence="1" id="KW-0175">Coiled coil</keyword>
<evidence type="ECO:0000259" key="3">
    <source>
        <dbReference type="PROSITE" id="PS50006"/>
    </source>
</evidence>
<evidence type="ECO:0000313" key="4">
    <source>
        <dbReference type="Ensembl" id="ENSPKIP00000032988.1"/>
    </source>
</evidence>
<feature type="region of interest" description="Disordered" evidence="2">
    <location>
        <begin position="928"/>
        <end position="949"/>
    </location>
</feature>
<dbReference type="InterPro" id="IPR008984">
    <property type="entry name" value="SMAD_FHA_dom_sf"/>
</dbReference>
<dbReference type="Gene3D" id="2.60.200.20">
    <property type="match status" value="1"/>
</dbReference>
<dbReference type="InterPro" id="IPR052642">
    <property type="entry name" value="CC-FHA_domain"/>
</dbReference>
<feature type="coiled-coil region" evidence="1">
    <location>
        <begin position="633"/>
        <end position="838"/>
    </location>
</feature>
<dbReference type="PANTHER" id="PTHR18853">
    <property type="entry name" value="FORKHEAD-ASSOCIATED DOMAIN-CONTAINING PROTEIN 1-RELATED"/>
    <property type="match status" value="1"/>
</dbReference>
<dbReference type="InterPro" id="IPR000253">
    <property type="entry name" value="FHA_dom"/>
</dbReference>
<dbReference type="Ensembl" id="ENSPKIT00000013871.1">
    <property type="protein sequence ID" value="ENSPKIP00000032988.1"/>
    <property type="gene ID" value="ENSPKIG00000012873.1"/>
</dbReference>
<dbReference type="SMART" id="SM00240">
    <property type="entry name" value="FHA"/>
    <property type="match status" value="1"/>
</dbReference>
<dbReference type="PANTHER" id="PTHR18853:SF7">
    <property type="entry name" value="FORKHEAD-ASSOCIATED DOMAIN-CONTAINING PROTEIN 1"/>
    <property type="match status" value="1"/>
</dbReference>
<reference evidence="4" key="1">
    <citation type="submission" date="2025-08" db="UniProtKB">
        <authorList>
            <consortium name="Ensembl"/>
        </authorList>
    </citation>
    <scope>IDENTIFICATION</scope>
</reference>
<keyword evidence="5" id="KW-1185">Reference proteome</keyword>
<dbReference type="Pfam" id="PF00498">
    <property type="entry name" value="FHA"/>
    <property type="match status" value="1"/>
</dbReference>
<dbReference type="GeneTree" id="ENSGT00940000154171"/>
<feature type="coiled-coil region" evidence="1">
    <location>
        <begin position="264"/>
        <end position="291"/>
    </location>
</feature>
<evidence type="ECO:0000256" key="2">
    <source>
        <dbReference type="SAM" id="MobiDB-lite"/>
    </source>
</evidence>
<feature type="coiled-coil region" evidence="1">
    <location>
        <begin position="896"/>
        <end position="923"/>
    </location>
</feature>
<dbReference type="SUPFAM" id="SSF49879">
    <property type="entry name" value="SMAD/FHA domain"/>
    <property type="match status" value="1"/>
</dbReference>
<proteinExistence type="predicted"/>
<feature type="coiled-coil region" evidence="1">
    <location>
        <begin position="384"/>
        <end position="521"/>
    </location>
</feature>
<reference evidence="4" key="2">
    <citation type="submission" date="2025-09" db="UniProtKB">
        <authorList>
            <consortium name="Ensembl"/>
        </authorList>
    </citation>
    <scope>IDENTIFICATION</scope>
</reference>
<dbReference type="PROSITE" id="PS50006">
    <property type="entry name" value="FHA_DOMAIN"/>
    <property type="match status" value="1"/>
</dbReference>
<feature type="region of interest" description="Disordered" evidence="2">
    <location>
        <begin position="135"/>
        <end position="159"/>
    </location>
</feature>
<dbReference type="AlphaFoldDB" id="A0A3B3SRL8"/>
<feature type="region of interest" description="Disordered" evidence="2">
    <location>
        <begin position="172"/>
        <end position="198"/>
    </location>
</feature>
<dbReference type="Proteomes" id="UP000261540">
    <property type="component" value="Unplaced"/>
</dbReference>
<feature type="domain" description="FHA" evidence="3">
    <location>
        <begin position="19"/>
        <end position="70"/>
    </location>
</feature>